<proteinExistence type="predicted"/>
<feature type="transmembrane region" description="Helical" evidence="6">
    <location>
        <begin position="86"/>
        <end position="110"/>
    </location>
</feature>
<keyword evidence="3 6" id="KW-0812">Transmembrane</keyword>
<evidence type="ECO:0000256" key="3">
    <source>
        <dbReference type="ARBA" id="ARBA00022692"/>
    </source>
</evidence>
<feature type="transmembrane region" description="Helical" evidence="6">
    <location>
        <begin position="402"/>
        <end position="423"/>
    </location>
</feature>
<feature type="transmembrane region" description="Helical" evidence="6">
    <location>
        <begin position="341"/>
        <end position="365"/>
    </location>
</feature>
<dbReference type="RefSeq" id="WP_334478692.1">
    <property type="nucleotide sequence ID" value="NZ_JAZHRV010000001.1"/>
</dbReference>
<feature type="transmembrane region" description="Helical" evidence="6">
    <location>
        <begin position="462"/>
        <end position="484"/>
    </location>
</feature>
<evidence type="ECO:0000256" key="2">
    <source>
        <dbReference type="ARBA" id="ARBA00022475"/>
    </source>
</evidence>
<accession>A0ABU8B695</accession>
<keyword evidence="5 6" id="KW-0472">Membrane</keyword>
<evidence type="ECO:0000256" key="1">
    <source>
        <dbReference type="ARBA" id="ARBA00004651"/>
    </source>
</evidence>
<feature type="transmembrane region" description="Helical" evidence="6">
    <location>
        <begin position="377"/>
        <end position="396"/>
    </location>
</feature>
<sequence>MLRRFVQNTAISAVAYALAGVLGLFAVGLIARSYGLAVLGLIVLVRAFLPTGFLALFDLGVSETTTQAVARGHVGDWVAASEKVSLLTVIAAAMGIVSGAALWIAAGSLATIFKVVPDQAGAFISILNVTALVLPIAFLGLVAEGALKGFEQYGWLRLTEVGGNVLYVVAVYALVWQGAPFEWIAYSYLAVTVAKYLVLAGVVCRAASATSLRFCSWTAVSRRGILHRCWLMLNNRIAGILQQPLVPLAIGALFGPAEVGTYDLITRLPRFLKTTMAPLQSAILPISTHIDEATDTRRLQMLGRNGLVLPGAVIVPVLVVAALFSGEILKVWVGPQHSDQWPWLAISMLIPAITVMLGAGQTALMVRSDFLRFNTRLLYLQVGLQYLVTGLGLYWFRERAFILGWVVSYVVFAPVIAHHMLSHMKLPGSLFWGQLARHVLVGSILAGLVMVSKMFFDPGSLIALAIVGGLCCIVAWALSGAIILSGSDRAMFGRFARAMGPRS</sequence>
<feature type="transmembrane region" description="Helical" evidence="6">
    <location>
        <begin position="37"/>
        <end position="57"/>
    </location>
</feature>
<comment type="caution">
    <text evidence="7">The sequence shown here is derived from an EMBL/GenBank/DDBJ whole genome shotgun (WGS) entry which is preliminary data.</text>
</comment>
<protein>
    <submittedName>
        <fullName evidence="7">O-antigen/teichoic acid export membrane protein</fullName>
    </submittedName>
</protein>
<evidence type="ECO:0000256" key="4">
    <source>
        <dbReference type="ARBA" id="ARBA00022989"/>
    </source>
</evidence>
<dbReference type="Proteomes" id="UP001364224">
    <property type="component" value="Unassembled WGS sequence"/>
</dbReference>
<dbReference type="EMBL" id="JAZHRV010000001">
    <property type="protein sequence ID" value="MEH2554056.1"/>
    <property type="molecule type" value="Genomic_DNA"/>
</dbReference>
<feature type="transmembrane region" description="Helical" evidence="6">
    <location>
        <begin position="307"/>
        <end position="329"/>
    </location>
</feature>
<comment type="subcellular location">
    <subcellularLocation>
        <location evidence="1">Cell membrane</location>
        <topology evidence="1">Multi-pass membrane protein</topology>
    </subcellularLocation>
</comment>
<reference evidence="7 8" key="1">
    <citation type="submission" date="2024-02" db="EMBL/GenBank/DDBJ databases">
        <title>Adaptive strategies in a cosmopolitan and abundant soil bacterium.</title>
        <authorList>
            <person name="Carini P."/>
        </authorList>
    </citation>
    <scope>NUCLEOTIDE SEQUENCE [LARGE SCALE GENOMIC DNA]</scope>
    <source>
        <strain evidence="7 8">AZCC 1608</strain>
    </source>
</reference>
<evidence type="ECO:0000256" key="6">
    <source>
        <dbReference type="SAM" id="Phobius"/>
    </source>
</evidence>
<organism evidence="7 8">
    <name type="scientific">Bradyrhizobium algeriense</name>
    <dbReference type="NCBI Taxonomy" id="634784"/>
    <lineage>
        <taxon>Bacteria</taxon>
        <taxon>Pseudomonadati</taxon>
        <taxon>Pseudomonadota</taxon>
        <taxon>Alphaproteobacteria</taxon>
        <taxon>Hyphomicrobiales</taxon>
        <taxon>Nitrobacteraceae</taxon>
        <taxon>Bradyrhizobium</taxon>
    </lineage>
</organism>
<feature type="transmembrane region" description="Helical" evidence="6">
    <location>
        <begin position="435"/>
        <end position="456"/>
    </location>
</feature>
<feature type="transmembrane region" description="Helical" evidence="6">
    <location>
        <begin position="183"/>
        <end position="204"/>
    </location>
</feature>
<keyword evidence="4 6" id="KW-1133">Transmembrane helix</keyword>
<dbReference type="PANTHER" id="PTHR30250">
    <property type="entry name" value="PST FAMILY PREDICTED COLANIC ACID TRANSPORTER"/>
    <property type="match status" value="1"/>
</dbReference>
<evidence type="ECO:0000313" key="7">
    <source>
        <dbReference type="EMBL" id="MEH2554056.1"/>
    </source>
</evidence>
<dbReference type="PANTHER" id="PTHR30250:SF26">
    <property type="entry name" value="PSMA PROTEIN"/>
    <property type="match status" value="1"/>
</dbReference>
<dbReference type="PRINTS" id="PR00173">
    <property type="entry name" value="EDTRNSPORT"/>
</dbReference>
<feature type="transmembrane region" description="Helical" evidence="6">
    <location>
        <begin position="122"/>
        <end position="143"/>
    </location>
</feature>
<feature type="transmembrane region" description="Helical" evidence="6">
    <location>
        <begin position="12"/>
        <end position="31"/>
    </location>
</feature>
<feature type="transmembrane region" description="Helical" evidence="6">
    <location>
        <begin position="155"/>
        <end position="177"/>
    </location>
</feature>
<name>A0ABU8B695_9BRAD</name>
<keyword evidence="2" id="KW-1003">Cell membrane</keyword>
<evidence type="ECO:0000256" key="5">
    <source>
        <dbReference type="ARBA" id="ARBA00023136"/>
    </source>
</evidence>
<gene>
    <name evidence="7" type="ORF">V1286_001585</name>
</gene>
<keyword evidence="8" id="KW-1185">Reference proteome</keyword>
<dbReference type="InterPro" id="IPR050833">
    <property type="entry name" value="Poly_Biosynth_Transport"/>
</dbReference>
<evidence type="ECO:0000313" key="8">
    <source>
        <dbReference type="Proteomes" id="UP001364224"/>
    </source>
</evidence>